<dbReference type="EMBL" id="UINC01075545">
    <property type="protein sequence ID" value="SVC13836.1"/>
    <property type="molecule type" value="Genomic_DNA"/>
</dbReference>
<proteinExistence type="predicted"/>
<feature type="non-terminal residue" evidence="1">
    <location>
        <position position="30"/>
    </location>
</feature>
<organism evidence="1">
    <name type="scientific">marine metagenome</name>
    <dbReference type="NCBI Taxonomy" id="408172"/>
    <lineage>
        <taxon>unclassified sequences</taxon>
        <taxon>metagenomes</taxon>
        <taxon>ecological metagenomes</taxon>
    </lineage>
</organism>
<dbReference type="AlphaFoldDB" id="A0A382JQ12"/>
<protein>
    <recommendedName>
        <fullName evidence="2">PurM-like N-terminal domain-containing protein</fullName>
    </recommendedName>
</protein>
<sequence length="30" mass="3340">VKEFDLIGRYFSNSGHKRKDVVIGIGDDCA</sequence>
<evidence type="ECO:0008006" key="2">
    <source>
        <dbReference type="Google" id="ProtNLM"/>
    </source>
</evidence>
<evidence type="ECO:0000313" key="1">
    <source>
        <dbReference type="EMBL" id="SVC13836.1"/>
    </source>
</evidence>
<feature type="non-terminal residue" evidence="1">
    <location>
        <position position="1"/>
    </location>
</feature>
<gene>
    <name evidence="1" type="ORF">METZ01_LOCUS266690</name>
</gene>
<accession>A0A382JQ12</accession>
<name>A0A382JQ12_9ZZZZ</name>
<reference evidence="1" key="1">
    <citation type="submission" date="2018-05" db="EMBL/GenBank/DDBJ databases">
        <authorList>
            <person name="Lanie J.A."/>
            <person name="Ng W.-L."/>
            <person name="Kazmierczak K.M."/>
            <person name="Andrzejewski T.M."/>
            <person name="Davidsen T.M."/>
            <person name="Wayne K.J."/>
            <person name="Tettelin H."/>
            <person name="Glass J.I."/>
            <person name="Rusch D."/>
            <person name="Podicherti R."/>
            <person name="Tsui H.-C.T."/>
            <person name="Winkler M.E."/>
        </authorList>
    </citation>
    <scope>NUCLEOTIDE SEQUENCE</scope>
</reference>